<name>A0A4P6EFT0_9MICO</name>
<dbReference type="RefSeq" id="WP_129392008.1">
    <property type="nucleotide sequence ID" value="NZ_CP035494.1"/>
</dbReference>
<dbReference type="PANTHER" id="PTHR33542">
    <property type="entry name" value="SIROHYDROCHLORIN FERROCHELATASE, CHLOROPLASTIC"/>
    <property type="match status" value="1"/>
</dbReference>
<dbReference type="Pfam" id="PF01903">
    <property type="entry name" value="CbiX"/>
    <property type="match status" value="2"/>
</dbReference>
<dbReference type="OrthoDB" id="7345302at2"/>
<evidence type="ECO:0000256" key="1">
    <source>
        <dbReference type="ARBA" id="ARBA00022723"/>
    </source>
</evidence>
<dbReference type="EMBL" id="CP035494">
    <property type="protein sequence ID" value="QAY61144.1"/>
    <property type="molecule type" value="Genomic_DNA"/>
</dbReference>
<dbReference type="KEGG" id="mprt:ET475_14910"/>
<evidence type="ECO:0000313" key="4">
    <source>
        <dbReference type="Proteomes" id="UP000293995"/>
    </source>
</evidence>
<dbReference type="InterPro" id="IPR050963">
    <property type="entry name" value="Sirohydro_Cobaltochel/CbiX"/>
</dbReference>
<reference evidence="3 4" key="1">
    <citation type="submission" date="2019-01" db="EMBL/GenBank/DDBJ databases">
        <title>Genome sequencing of strain DFW100M-13.</title>
        <authorList>
            <person name="Heo J."/>
            <person name="Kim S.-J."/>
            <person name="Kim J.-S."/>
            <person name="Hong S.-B."/>
            <person name="Kwon S.-W."/>
        </authorList>
    </citation>
    <scope>NUCLEOTIDE SEQUENCE [LARGE SCALE GENOMIC DNA]</scope>
    <source>
        <strain evidence="3 4">DFW100M-13</strain>
    </source>
</reference>
<dbReference type="GO" id="GO:0046872">
    <property type="term" value="F:metal ion binding"/>
    <property type="evidence" value="ECO:0007669"/>
    <property type="project" value="UniProtKB-KW"/>
</dbReference>
<dbReference type="AlphaFoldDB" id="A0A4P6EFT0"/>
<dbReference type="GO" id="GO:0016829">
    <property type="term" value="F:lyase activity"/>
    <property type="evidence" value="ECO:0007669"/>
    <property type="project" value="UniProtKB-KW"/>
</dbReference>
<dbReference type="PANTHER" id="PTHR33542:SF5">
    <property type="entry name" value="FERROCHELATASE CHE1"/>
    <property type="match status" value="1"/>
</dbReference>
<accession>A0A4P6EFT0</accession>
<gene>
    <name evidence="3" type="ORF">ET475_14910</name>
</gene>
<dbReference type="InterPro" id="IPR002762">
    <property type="entry name" value="CbiX-like"/>
</dbReference>
<protein>
    <submittedName>
        <fullName evidence="3">Sirohydrochlorin chelatase</fullName>
    </submittedName>
</protein>
<evidence type="ECO:0000256" key="2">
    <source>
        <dbReference type="ARBA" id="ARBA00023239"/>
    </source>
</evidence>
<evidence type="ECO:0000313" key="3">
    <source>
        <dbReference type="EMBL" id="QAY61144.1"/>
    </source>
</evidence>
<dbReference type="Proteomes" id="UP000293995">
    <property type="component" value="Chromosome"/>
</dbReference>
<keyword evidence="2" id="KW-0456">Lyase</keyword>
<dbReference type="SUPFAM" id="SSF53800">
    <property type="entry name" value="Chelatase"/>
    <property type="match status" value="1"/>
</dbReference>
<keyword evidence="1" id="KW-0479">Metal-binding</keyword>
<keyword evidence="4" id="KW-1185">Reference proteome</keyword>
<organism evidence="3 4">
    <name type="scientific">Microbacterium protaetiae</name>
    <dbReference type="NCBI Taxonomy" id="2509458"/>
    <lineage>
        <taxon>Bacteria</taxon>
        <taxon>Bacillati</taxon>
        <taxon>Actinomycetota</taxon>
        <taxon>Actinomycetes</taxon>
        <taxon>Micrococcales</taxon>
        <taxon>Microbacteriaceae</taxon>
        <taxon>Microbacterium</taxon>
    </lineage>
</organism>
<dbReference type="Gene3D" id="3.40.50.1400">
    <property type="match status" value="2"/>
</dbReference>
<proteinExistence type="predicted"/>
<sequence>MTPVLIGCSHGTASAQDRAAIRALLDQARVLLPHVEVREGFVDRQKPSLDHVIADVAPGVPVVVAPLLLSTDHHTKIDIEDAVRRRPTAISTPALGPHDLLALVLESRLDELGLRDDDGVVLAAADSRDPATARAVSSMAERLSICIRRPVGVGFATGRAPRLAEAVSTARMARAGRVVAASYVLAPGHFADLVRDAGADAVTQPLAPDPRVAAIIAERFHDAVATLAA</sequence>